<sequence length="208" mass="20049">MQQNGCVGDHPLPAADPAPVVKGHVGSEAAGLYRNNVGDRAGSDVVASASSSVSQAPGASRPAAVVAAGAISLVAAGRAAAAIAAGDAISFVVGVPRVVVGFVFDAGPAERAVASAVGRRRSSAAATVAAAVAVVAAGVFAMASSLGCVVAVHTAGLAFLAAFGREAVAAAHAAELCAPNGGVCGPSDRDPVGWGVVVDREDAYTLVR</sequence>
<comment type="caution">
    <text evidence="3">The sequence shown here is derived from an EMBL/GenBank/DDBJ whole genome shotgun (WGS) entry which is preliminary data.</text>
</comment>
<dbReference type="AlphaFoldDB" id="A0A388JY59"/>
<evidence type="ECO:0000256" key="1">
    <source>
        <dbReference type="SAM" id="MobiDB-lite"/>
    </source>
</evidence>
<feature type="region of interest" description="Disordered" evidence="1">
    <location>
        <begin position="1"/>
        <end position="20"/>
    </location>
</feature>
<evidence type="ECO:0000256" key="2">
    <source>
        <dbReference type="SAM" id="Phobius"/>
    </source>
</evidence>
<reference evidence="3 4" key="1">
    <citation type="journal article" date="2018" name="Cell">
        <title>The Chara Genome: Secondary Complexity and Implications for Plant Terrestrialization.</title>
        <authorList>
            <person name="Nishiyama T."/>
            <person name="Sakayama H."/>
            <person name="Vries J.D."/>
            <person name="Buschmann H."/>
            <person name="Saint-Marcoux D."/>
            <person name="Ullrich K.K."/>
            <person name="Haas F.B."/>
            <person name="Vanderstraeten L."/>
            <person name="Becker D."/>
            <person name="Lang D."/>
            <person name="Vosolsobe S."/>
            <person name="Rombauts S."/>
            <person name="Wilhelmsson P.K.I."/>
            <person name="Janitza P."/>
            <person name="Kern R."/>
            <person name="Heyl A."/>
            <person name="Rumpler F."/>
            <person name="Villalobos L.I.A.C."/>
            <person name="Clay J.M."/>
            <person name="Skokan R."/>
            <person name="Toyoda A."/>
            <person name="Suzuki Y."/>
            <person name="Kagoshima H."/>
            <person name="Schijlen E."/>
            <person name="Tajeshwar N."/>
            <person name="Catarino B."/>
            <person name="Hetherington A.J."/>
            <person name="Saltykova A."/>
            <person name="Bonnot C."/>
            <person name="Breuninger H."/>
            <person name="Symeonidi A."/>
            <person name="Radhakrishnan G.V."/>
            <person name="Van Nieuwerburgh F."/>
            <person name="Deforce D."/>
            <person name="Chang C."/>
            <person name="Karol K.G."/>
            <person name="Hedrich R."/>
            <person name="Ulvskov P."/>
            <person name="Glockner G."/>
            <person name="Delwiche C.F."/>
            <person name="Petrasek J."/>
            <person name="Van de Peer Y."/>
            <person name="Friml J."/>
            <person name="Beilby M."/>
            <person name="Dolan L."/>
            <person name="Kohara Y."/>
            <person name="Sugano S."/>
            <person name="Fujiyama A."/>
            <person name="Delaux P.-M."/>
            <person name="Quint M."/>
            <person name="TheiBen G."/>
            <person name="Hagemann M."/>
            <person name="Harholt J."/>
            <person name="Dunand C."/>
            <person name="Zachgo S."/>
            <person name="Langdale J."/>
            <person name="Maumus F."/>
            <person name="Straeten D.V.D."/>
            <person name="Gould S.B."/>
            <person name="Rensing S.A."/>
        </authorList>
    </citation>
    <scope>NUCLEOTIDE SEQUENCE [LARGE SCALE GENOMIC DNA]</scope>
    <source>
        <strain evidence="3 4">S276</strain>
    </source>
</reference>
<keyword evidence="2" id="KW-1133">Transmembrane helix</keyword>
<keyword evidence="2" id="KW-0812">Transmembrane</keyword>
<dbReference type="Proteomes" id="UP000265515">
    <property type="component" value="Unassembled WGS sequence"/>
</dbReference>
<proteinExistence type="predicted"/>
<gene>
    <name evidence="3" type="ORF">CBR_g31662</name>
</gene>
<evidence type="ECO:0000313" key="3">
    <source>
        <dbReference type="EMBL" id="GBG62643.1"/>
    </source>
</evidence>
<protein>
    <submittedName>
        <fullName evidence="3">Uncharacterized protein</fullName>
    </submittedName>
</protein>
<dbReference type="EMBL" id="BFEA01000031">
    <property type="protein sequence ID" value="GBG62643.1"/>
    <property type="molecule type" value="Genomic_DNA"/>
</dbReference>
<accession>A0A388JY59</accession>
<organism evidence="3 4">
    <name type="scientific">Chara braunii</name>
    <name type="common">Braun's stonewort</name>
    <dbReference type="NCBI Taxonomy" id="69332"/>
    <lineage>
        <taxon>Eukaryota</taxon>
        <taxon>Viridiplantae</taxon>
        <taxon>Streptophyta</taxon>
        <taxon>Charophyceae</taxon>
        <taxon>Charales</taxon>
        <taxon>Characeae</taxon>
        <taxon>Chara</taxon>
    </lineage>
</organism>
<evidence type="ECO:0000313" key="4">
    <source>
        <dbReference type="Proteomes" id="UP000265515"/>
    </source>
</evidence>
<dbReference type="Gramene" id="GBG62643">
    <property type="protein sequence ID" value="GBG62643"/>
    <property type="gene ID" value="CBR_g31662"/>
</dbReference>
<name>A0A388JY59_CHABU</name>
<keyword evidence="4" id="KW-1185">Reference proteome</keyword>
<keyword evidence="2" id="KW-0472">Membrane</keyword>
<feature type="transmembrane region" description="Helical" evidence="2">
    <location>
        <begin position="124"/>
        <end position="143"/>
    </location>
</feature>